<reference evidence="6 7" key="3">
    <citation type="journal article" date="2016" name="Sci. Rep.">
        <title>Genome-wide diversity and gene expression profiling of Babesia microti isolates identify polymorphic genes that mediate host-pathogen interactions.</title>
        <authorList>
            <person name="Silva J.C."/>
            <person name="Cornillot E."/>
            <person name="McCracken C."/>
            <person name="Usmani-Brown S."/>
            <person name="Dwivedi A."/>
            <person name="Ifeonu O.O."/>
            <person name="Crabtree J."/>
            <person name="Gotia H.T."/>
            <person name="Virji A.Z."/>
            <person name="Reynes C."/>
            <person name="Colinge J."/>
            <person name="Kumar V."/>
            <person name="Lawres L."/>
            <person name="Pazzi J.E."/>
            <person name="Pablo J.V."/>
            <person name="Hung C."/>
            <person name="Brancato J."/>
            <person name="Kumari P."/>
            <person name="Orvis J."/>
            <person name="Tretina K."/>
            <person name="Chibucos M."/>
            <person name="Ott S."/>
            <person name="Sadzewicz L."/>
            <person name="Sengamalay N."/>
            <person name="Shetty A.C."/>
            <person name="Su Q."/>
            <person name="Tallon L."/>
            <person name="Fraser C.M."/>
            <person name="Frutos R."/>
            <person name="Molina D.M."/>
            <person name="Krause P.J."/>
            <person name="Ben Mamoun C."/>
        </authorList>
    </citation>
    <scope>NUCLEOTIDE SEQUENCE [LARGE SCALE GENOMIC DNA]</scope>
    <source>
        <strain evidence="6 7">RI</strain>
    </source>
</reference>
<evidence type="ECO:0000256" key="5">
    <source>
        <dbReference type="SAM" id="Phobius"/>
    </source>
</evidence>
<keyword evidence="3 5" id="KW-1133">Transmembrane helix</keyword>
<dbReference type="InterPro" id="IPR001708">
    <property type="entry name" value="YidC/ALB3/OXA1/COX18"/>
</dbReference>
<keyword evidence="7" id="KW-1185">Reference proteome</keyword>
<sequence length="334" mass="38685">MLNCRNFLKINIAARNFHIHPTLKCRYITTDGNIGTFWEDELSVPLNPSIDELHKCNTYHEYLTQRVRKYMKLTVEDLDKKSFFLVELLQETLAAIHSSTGLPWWIVISGFTVTLKLAMLPLWASAERNRRKNAAAMPILADLQNRLFESKRKKDYQEMLKLQRELFLIISERKIIKSAFIQGTLSFFQFATFYWVYATQRSLCRNTERTPDFILEAPLWLDSIALPDPYYIFPTFAAALLLTIYNNNLATKNAIKHEQTLKIHKNNKSAGNKKEKAIQIIGKFAIYSFILVSYSMPAGAFLYLAPSFAFHALLRLATKNDSFCRFFQLGKVVN</sequence>
<evidence type="ECO:0000256" key="3">
    <source>
        <dbReference type="ARBA" id="ARBA00022989"/>
    </source>
</evidence>
<dbReference type="OrthoDB" id="264532at2759"/>
<dbReference type="EMBL" id="FO082871">
    <property type="protein sequence ID" value="CCF72785.1"/>
    <property type="molecule type" value="Genomic_DNA"/>
</dbReference>
<proteinExistence type="predicted"/>
<dbReference type="GeneID" id="24423399"/>
<feature type="transmembrane region" description="Helical" evidence="5">
    <location>
        <begin position="102"/>
        <end position="123"/>
    </location>
</feature>
<feature type="transmembrane region" description="Helical" evidence="5">
    <location>
        <begin position="179"/>
        <end position="197"/>
    </location>
</feature>
<dbReference type="AlphaFoldDB" id="I7IP96"/>
<keyword evidence="2 5" id="KW-0812">Transmembrane</keyword>
<evidence type="ECO:0000313" key="6">
    <source>
        <dbReference type="EMBL" id="CCF72785.1"/>
    </source>
</evidence>
<dbReference type="GO" id="GO:0032977">
    <property type="term" value="F:membrane insertase activity"/>
    <property type="evidence" value="ECO:0007669"/>
    <property type="project" value="InterPro"/>
</dbReference>
<reference evidence="6 7" key="1">
    <citation type="journal article" date="2012" name="Nucleic Acids Res.">
        <title>Sequencing of the smallest Apicomplexan genome from the human pathogen Babesia microti.</title>
        <authorList>
            <person name="Cornillot E."/>
            <person name="Hadj-Kaddour K."/>
            <person name="Dassouli A."/>
            <person name="Noel B."/>
            <person name="Ranwez V."/>
            <person name="Vacherie B."/>
            <person name="Augagneur Y."/>
            <person name="Bres V."/>
            <person name="Duclos A."/>
            <person name="Randazzo S."/>
            <person name="Carcy B."/>
            <person name="Debierre-Grockiego F."/>
            <person name="Delbecq S."/>
            <person name="Moubri-Menage K."/>
            <person name="Shams-Eldin H."/>
            <person name="Usmani-Brown S."/>
            <person name="Bringaud F."/>
            <person name="Wincker P."/>
            <person name="Vivares C.P."/>
            <person name="Schwarz R.T."/>
            <person name="Schetters T.P."/>
            <person name="Krause P.J."/>
            <person name="Gorenflot A."/>
            <person name="Berry V."/>
            <person name="Barbe V."/>
            <person name="Ben Mamoun C."/>
        </authorList>
    </citation>
    <scope>NUCLEOTIDE SEQUENCE [LARGE SCALE GENOMIC DNA]</scope>
    <source>
        <strain evidence="6 7">RI</strain>
    </source>
</reference>
<dbReference type="Proteomes" id="UP000002899">
    <property type="component" value="Chromosome I"/>
</dbReference>
<keyword evidence="4 5" id="KW-0472">Membrane</keyword>
<protein>
    <submittedName>
        <fullName evidence="6">Preprotein translocase subunit YidC</fullName>
    </submittedName>
</protein>
<dbReference type="KEGG" id="bmic:BMR1_01G01645"/>
<gene>
    <name evidence="6" type="ORF">BMR1_01G01645</name>
</gene>
<name>I7IP96_BABMR</name>
<dbReference type="OMA" id="LNCTKIM"/>
<dbReference type="PANTHER" id="PTHR12428">
    <property type="entry name" value="OXA1"/>
    <property type="match status" value="1"/>
</dbReference>
<evidence type="ECO:0000313" key="7">
    <source>
        <dbReference type="Proteomes" id="UP000002899"/>
    </source>
</evidence>
<dbReference type="PANTHER" id="PTHR12428:SF65">
    <property type="entry name" value="CYTOCHROME C OXIDASE ASSEMBLY PROTEIN COX18, MITOCHONDRIAL"/>
    <property type="match status" value="1"/>
</dbReference>
<evidence type="ECO:0000256" key="1">
    <source>
        <dbReference type="ARBA" id="ARBA00004141"/>
    </source>
</evidence>
<dbReference type="GO" id="GO:0005743">
    <property type="term" value="C:mitochondrial inner membrane"/>
    <property type="evidence" value="ECO:0007669"/>
    <property type="project" value="TreeGrafter"/>
</dbReference>
<dbReference type="GO" id="GO:0032979">
    <property type="term" value="P:protein insertion into mitochondrial inner membrane from matrix"/>
    <property type="evidence" value="ECO:0007669"/>
    <property type="project" value="TreeGrafter"/>
</dbReference>
<dbReference type="RefSeq" id="XP_012647394.1">
    <property type="nucleotide sequence ID" value="XM_012791940.1"/>
</dbReference>
<reference evidence="6 7" key="2">
    <citation type="journal article" date="2013" name="PLoS ONE">
        <title>Whole genome mapping and re-organization of the nuclear and mitochondrial genomes of Babesia microti isolates.</title>
        <authorList>
            <person name="Cornillot E."/>
            <person name="Dassouli A."/>
            <person name="Garg A."/>
            <person name="Pachikara N."/>
            <person name="Randazzo S."/>
            <person name="Depoix D."/>
            <person name="Carcy B."/>
            <person name="Delbecq S."/>
            <person name="Frutos R."/>
            <person name="Silva J.C."/>
            <person name="Sutton R."/>
            <person name="Krause P.J."/>
            <person name="Mamoun C.B."/>
        </authorList>
    </citation>
    <scope>NUCLEOTIDE SEQUENCE [LARGE SCALE GENOMIC DNA]</scope>
    <source>
        <strain evidence="6 7">RI</strain>
    </source>
</reference>
<accession>I7IP96</accession>
<comment type="subcellular location">
    <subcellularLocation>
        <location evidence="1">Membrane</location>
        <topology evidence="1">Multi-pass membrane protein</topology>
    </subcellularLocation>
</comment>
<dbReference type="VEuPathDB" id="PiroplasmaDB:BMR1_01G01645"/>
<feature type="transmembrane region" description="Helical" evidence="5">
    <location>
        <begin position="284"/>
        <end position="305"/>
    </location>
</feature>
<evidence type="ECO:0000256" key="2">
    <source>
        <dbReference type="ARBA" id="ARBA00022692"/>
    </source>
</evidence>
<organism evidence="6 7">
    <name type="scientific">Babesia microti (strain RI)</name>
    <dbReference type="NCBI Taxonomy" id="1133968"/>
    <lineage>
        <taxon>Eukaryota</taxon>
        <taxon>Sar</taxon>
        <taxon>Alveolata</taxon>
        <taxon>Apicomplexa</taxon>
        <taxon>Aconoidasida</taxon>
        <taxon>Piroplasmida</taxon>
        <taxon>Babesiidae</taxon>
        <taxon>Babesia</taxon>
    </lineage>
</organism>
<feature type="transmembrane region" description="Helical" evidence="5">
    <location>
        <begin position="230"/>
        <end position="247"/>
    </location>
</feature>
<evidence type="ECO:0000256" key="4">
    <source>
        <dbReference type="ARBA" id="ARBA00023136"/>
    </source>
</evidence>